<keyword evidence="2" id="KW-1185">Reference proteome</keyword>
<dbReference type="EMBL" id="VBWP01000003">
    <property type="protein sequence ID" value="TLG75255.1"/>
    <property type="molecule type" value="Genomic_DNA"/>
</dbReference>
<accession>A0A5R8QDB4</accession>
<sequence>MILNEFLPEPYMHYVDCNKYANKDKLFFFLPNGLTKEAKTILGQWFAKDRDVAVLLIGENIDVSDYQFAYVIDRPVEQSGAAITDRSNIVRYYSEVPDGIVIERTLEQLFSNIGCGLSKEF</sequence>
<proteinExistence type="predicted"/>
<evidence type="ECO:0000313" key="2">
    <source>
        <dbReference type="Proteomes" id="UP000306912"/>
    </source>
</evidence>
<organism evidence="1 2">
    <name type="scientific">Culicoidibacter larvae</name>
    <dbReference type="NCBI Taxonomy" id="2579976"/>
    <lineage>
        <taxon>Bacteria</taxon>
        <taxon>Bacillati</taxon>
        <taxon>Bacillota</taxon>
        <taxon>Culicoidibacteria</taxon>
        <taxon>Culicoidibacterales</taxon>
        <taxon>Culicoidibacteraceae</taxon>
        <taxon>Culicoidibacter</taxon>
    </lineage>
</organism>
<protein>
    <submittedName>
        <fullName evidence="1">Uncharacterized protein</fullName>
    </submittedName>
</protein>
<dbReference type="Proteomes" id="UP000306912">
    <property type="component" value="Unassembled WGS sequence"/>
</dbReference>
<dbReference type="AlphaFoldDB" id="A0A5R8QDB4"/>
<comment type="caution">
    <text evidence="1">The sequence shown here is derived from an EMBL/GenBank/DDBJ whole genome shotgun (WGS) entry which is preliminary data.</text>
</comment>
<dbReference type="InParanoid" id="A0A5R8QDB4"/>
<gene>
    <name evidence="1" type="ORF">FEZ08_04205</name>
</gene>
<evidence type="ECO:0000313" key="1">
    <source>
        <dbReference type="EMBL" id="TLG75255.1"/>
    </source>
</evidence>
<name>A0A5R8QDB4_9FIRM</name>
<reference evidence="1 2" key="1">
    <citation type="submission" date="2019-05" db="EMBL/GenBank/DDBJ databases">
        <title>Culicoidintestinum kansasii gen. nov., sp. nov. from the gastrointestinal tract of the biting midge, Culicoides sonorensis.</title>
        <authorList>
            <person name="Neupane S."/>
            <person name="Ghosh A."/>
            <person name="Gunther S."/>
            <person name="Martin K."/>
            <person name="Zurek L."/>
        </authorList>
    </citation>
    <scope>NUCLEOTIDE SEQUENCE [LARGE SCALE GENOMIC DNA]</scope>
    <source>
        <strain evidence="1 2">CS-1</strain>
    </source>
</reference>
<dbReference type="RefSeq" id="WP_138190476.1">
    <property type="nucleotide sequence ID" value="NZ_VBWP01000003.1"/>
</dbReference>